<dbReference type="Pfam" id="PF02458">
    <property type="entry name" value="Transferase"/>
    <property type="match status" value="1"/>
</dbReference>
<dbReference type="eggNOG" id="ENOG502QPXT">
    <property type="taxonomic scope" value="Eukaryota"/>
</dbReference>
<organism evidence="3 4">
    <name type="scientific">Cicer arietinum</name>
    <name type="common">Chickpea</name>
    <name type="synonym">Garbanzo</name>
    <dbReference type="NCBI Taxonomy" id="3827"/>
    <lineage>
        <taxon>Eukaryota</taxon>
        <taxon>Viridiplantae</taxon>
        <taxon>Streptophyta</taxon>
        <taxon>Embryophyta</taxon>
        <taxon>Tracheophyta</taxon>
        <taxon>Spermatophyta</taxon>
        <taxon>Magnoliopsida</taxon>
        <taxon>eudicotyledons</taxon>
        <taxon>Gunneridae</taxon>
        <taxon>Pentapetalae</taxon>
        <taxon>rosids</taxon>
        <taxon>fabids</taxon>
        <taxon>Fabales</taxon>
        <taxon>Fabaceae</taxon>
        <taxon>Papilionoideae</taxon>
        <taxon>50 kb inversion clade</taxon>
        <taxon>NPAAA clade</taxon>
        <taxon>Hologalegina</taxon>
        <taxon>IRL clade</taxon>
        <taxon>Cicereae</taxon>
        <taxon>Cicer</taxon>
    </lineage>
</organism>
<dbReference type="Proteomes" id="UP000087171">
    <property type="component" value="Chromosome Ca2"/>
</dbReference>
<evidence type="ECO:0000256" key="1">
    <source>
        <dbReference type="ARBA" id="ARBA00022679"/>
    </source>
</evidence>
<dbReference type="InterPro" id="IPR051504">
    <property type="entry name" value="Plant_metabolite_acyltrans"/>
</dbReference>
<dbReference type="InterPro" id="IPR023213">
    <property type="entry name" value="CAT-like_dom_sf"/>
</dbReference>
<evidence type="ECO:0000313" key="3">
    <source>
        <dbReference type="Proteomes" id="UP000087171"/>
    </source>
</evidence>
<dbReference type="AlphaFoldDB" id="A0A1S2XHK1"/>
<sequence>MSQSPTSLKVHHVLAIAPTNETSPTTFPFTFFDALWVRLPPVERLFFYEIPNLSTTFFDSILPNLKHSLELTLQHFIFLVGNIIWPQDSPHPIINYVPSDSISFIVAESNENFNHLCSNFCEVEKKQPFIPSLKISHEKASIIALQVTFFPNHGFCIGITTHHAAIDGKSSTLFMKAWSYFCSNLEKKTPSLSLPQNLTPSFDRSIINDPLGIKEIYSKSWMSYGGETNNRSLKVWETISGAKGEVVKGFFELSPLHIQKLKKYAQSKLENKVKLSSFSVTCAYLLSCAVKVEKPNTNKVGFVFSVDCRTRLDPPINTNYFGNCIVSKLVVSKTETLLNDDGFISALEGIIDVLKGLESGVLNGVESWMSNIQSILSETNGKLFSIAGSPRFEVYAFDFGWGRPKIVDVTSIDKTGAFSLSEHKNNDGGIEIGLALNKEQMKNFTQLFVEGLESL</sequence>
<dbReference type="STRING" id="3827.A0A1S2XHK1"/>
<reference evidence="4" key="2">
    <citation type="submission" date="2025-08" db="UniProtKB">
        <authorList>
            <consortium name="RefSeq"/>
        </authorList>
    </citation>
    <scope>IDENTIFICATION</scope>
    <source>
        <tissue evidence="4">Etiolated seedlings</tissue>
    </source>
</reference>
<dbReference type="GO" id="GO:0016747">
    <property type="term" value="F:acyltransferase activity, transferring groups other than amino-acyl groups"/>
    <property type="evidence" value="ECO:0007669"/>
    <property type="project" value="UniProtKB-ARBA"/>
</dbReference>
<dbReference type="PANTHER" id="PTHR31625">
    <property type="match status" value="1"/>
</dbReference>
<keyword evidence="3" id="KW-1185">Reference proteome</keyword>
<name>A0A1S2XHK1_CICAR</name>
<gene>
    <name evidence="4" type="primary">LOC101510753</name>
</gene>
<evidence type="ECO:0000256" key="2">
    <source>
        <dbReference type="ARBA" id="ARBA00023315"/>
    </source>
</evidence>
<dbReference type="GeneID" id="101510753"/>
<keyword evidence="2" id="KW-0012">Acyltransferase</keyword>
<proteinExistence type="predicted"/>
<dbReference type="PaxDb" id="3827-XP_004489466.1"/>
<accession>A0A1S2XHK1</accession>
<reference evidence="3" key="1">
    <citation type="journal article" date="2013" name="Nat. Biotechnol.">
        <title>Draft genome sequence of chickpea (Cicer arietinum) provides a resource for trait improvement.</title>
        <authorList>
            <person name="Varshney R.K."/>
            <person name="Song C."/>
            <person name="Saxena R.K."/>
            <person name="Azam S."/>
            <person name="Yu S."/>
            <person name="Sharpe A.G."/>
            <person name="Cannon S."/>
            <person name="Baek J."/>
            <person name="Rosen B.D."/>
            <person name="Tar'an B."/>
            <person name="Millan T."/>
            <person name="Zhang X."/>
            <person name="Ramsay L.D."/>
            <person name="Iwata A."/>
            <person name="Wang Y."/>
            <person name="Nelson W."/>
            <person name="Farmer A.D."/>
            <person name="Gaur P.M."/>
            <person name="Soderlund C."/>
            <person name="Penmetsa R.V."/>
            <person name="Xu C."/>
            <person name="Bharti A.K."/>
            <person name="He W."/>
            <person name="Winter P."/>
            <person name="Zhao S."/>
            <person name="Hane J.K."/>
            <person name="Carrasquilla-Garcia N."/>
            <person name="Condie J.A."/>
            <person name="Upadhyaya H.D."/>
            <person name="Luo M.C."/>
            <person name="Thudi M."/>
            <person name="Gowda C.L."/>
            <person name="Singh N.P."/>
            <person name="Lichtenzveig J."/>
            <person name="Gali K.K."/>
            <person name="Rubio J."/>
            <person name="Nadarajan N."/>
            <person name="Dolezel J."/>
            <person name="Bansal K.C."/>
            <person name="Xu X."/>
            <person name="Edwards D."/>
            <person name="Zhang G."/>
            <person name="Kahl G."/>
            <person name="Gil J."/>
            <person name="Singh K.B."/>
            <person name="Datta S.K."/>
            <person name="Jackson S.A."/>
            <person name="Wang J."/>
            <person name="Cook D.R."/>
        </authorList>
    </citation>
    <scope>NUCLEOTIDE SEQUENCE [LARGE SCALE GENOMIC DNA]</scope>
    <source>
        <strain evidence="3">cv. CDC Frontier</strain>
    </source>
</reference>
<dbReference type="RefSeq" id="XP_004489466.1">
    <property type="nucleotide sequence ID" value="XM_004489409.3"/>
</dbReference>
<dbReference type="OrthoDB" id="1862401at2759"/>
<keyword evidence="1" id="KW-0808">Transferase</keyword>
<dbReference type="KEGG" id="cam:101510753"/>
<evidence type="ECO:0000313" key="4">
    <source>
        <dbReference type="RefSeq" id="XP_004489466.1"/>
    </source>
</evidence>
<protein>
    <submittedName>
        <fullName evidence="4">Phenolic glucoside malonyltransferase 1-like</fullName>
    </submittedName>
</protein>
<dbReference type="Gene3D" id="3.30.559.10">
    <property type="entry name" value="Chloramphenicol acetyltransferase-like domain"/>
    <property type="match status" value="2"/>
</dbReference>
<dbReference type="SUPFAM" id="SSF52777">
    <property type="entry name" value="CoA-dependent acyltransferases"/>
    <property type="match status" value="1"/>
</dbReference>